<comment type="caution">
    <text evidence="1">The sequence shown here is derived from an EMBL/GenBank/DDBJ whole genome shotgun (WGS) entry which is preliminary data.</text>
</comment>
<evidence type="ECO:0000313" key="1">
    <source>
        <dbReference type="EMBL" id="MDF9301009.1"/>
    </source>
</evidence>
<reference evidence="1" key="1">
    <citation type="submission" date="2023-03" db="EMBL/GenBank/DDBJ databases">
        <title>Comparative genomics of Weissella fermenti BK2, and weissella type species.</title>
        <authorList>
            <person name="Lee J.K."/>
            <person name="Baek J.H."/>
            <person name="Kim J.M."/>
            <person name="Choi D.G."/>
            <person name="Jeon C.O."/>
        </authorList>
    </citation>
    <scope>NUCLEOTIDE SEQUENCE</scope>
    <source>
        <strain evidence="1">BK2</strain>
    </source>
</reference>
<sequence length="68" mass="7777">MAKFNRIAARIRVDEPDDTSNYIHVHVYDKDGRLLDKNGKVVGFKDSAGHVPYSYDPLKYKQGAFYGK</sequence>
<proteinExistence type="predicted"/>
<protein>
    <submittedName>
        <fullName evidence="1">Uncharacterized protein</fullName>
    </submittedName>
</protein>
<evidence type="ECO:0000313" key="2">
    <source>
        <dbReference type="Proteomes" id="UP001146336"/>
    </source>
</evidence>
<accession>A0ABT6D7U5</accession>
<name>A0ABT6D7U5_9LACO</name>
<keyword evidence="2" id="KW-1185">Reference proteome</keyword>
<gene>
    <name evidence="1" type="ORF">OIT47_012125</name>
</gene>
<organism evidence="1 2">
    <name type="scientific">Weissella fermenti</name>
    <dbReference type="NCBI Taxonomy" id="2987699"/>
    <lineage>
        <taxon>Bacteria</taxon>
        <taxon>Bacillati</taxon>
        <taxon>Bacillota</taxon>
        <taxon>Bacilli</taxon>
        <taxon>Lactobacillales</taxon>
        <taxon>Lactobacillaceae</taxon>
        <taxon>Weissella</taxon>
    </lineage>
</organism>
<dbReference type="EMBL" id="JAOZFC020000005">
    <property type="protein sequence ID" value="MDF9301009.1"/>
    <property type="molecule type" value="Genomic_DNA"/>
</dbReference>
<dbReference type="RefSeq" id="WP_199404898.1">
    <property type="nucleotide sequence ID" value="NZ_JAOZFC020000005.1"/>
</dbReference>
<dbReference type="Proteomes" id="UP001146336">
    <property type="component" value="Unassembled WGS sequence"/>
</dbReference>